<comment type="caution">
    <text evidence="1">The sequence shown here is derived from an EMBL/GenBank/DDBJ whole genome shotgun (WGS) entry which is preliminary data.</text>
</comment>
<accession>U6FDI7</accession>
<reference evidence="1" key="1">
    <citation type="submission" date="2013-09" db="EMBL/GenBank/DDBJ databases">
        <title>Draft Genome Sequence of five Lactobacillus helveticus strains CIRM-BIA 101T, 103, 104, 951 and 953 isolated from milk product.</title>
        <authorList>
            <person name="Valence F."/>
            <person name="Chuat V."/>
            <person name="Ma L."/>
            <person name="Creno S."/>
            <person name="Falentin H."/>
            <person name="Lortal S."/>
            <person name="Bizet C."/>
            <person name="Clermont D."/>
            <person name="Loux V."/>
            <person name="Bouchier C."/>
            <person name="Cousin S."/>
        </authorList>
    </citation>
    <scope>NUCLEOTIDE SEQUENCE [LARGE SCALE GENOMIC DNA]</scope>
    <source>
        <strain evidence="1">CIRM-BIA 104</strain>
    </source>
</reference>
<evidence type="ECO:0000313" key="1">
    <source>
        <dbReference type="EMBL" id="CDI61369.1"/>
    </source>
</evidence>
<dbReference type="AlphaFoldDB" id="U6FDI7"/>
<organism evidence="1">
    <name type="scientific">Lactobacillus helveticus CIRM-BIA 104</name>
    <dbReference type="NCBI Taxonomy" id="1226333"/>
    <lineage>
        <taxon>Bacteria</taxon>
        <taxon>Bacillati</taxon>
        <taxon>Bacillota</taxon>
        <taxon>Bacilli</taxon>
        <taxon>Lactobacillales</taxon>
        <taxon>Lactobacillaceae</taxon>
        <taxon>Lactobacillus</taxon>
    </lineage>
</organism>
<sequence>MAEIEIQVHETATACFISTRCLTTSSMQMCWKT</sequence>
<gene>
    <name evidence="1" type="ORF">LHCIRMBIA104_01614</name>
</gene>
<dbReference type="Proteomes" id="UP000017247">
    <property type="component" value="Unassembled WGS sequence"/>
</dbReference>
<dbReference type="EMBL" id="CBUL010000200">
    <property type="protein sequence ID" value="CDI61369.1"/>
    <property type="molecule type" value="Genomic_DNA"/>
</dbReference>
<dbReference type="HOGENOM" id="CLU_3382470_0_0_9"/>
<name>U6FDI7_LACHE</name>
<protein>
    <submittedName>
        <fullName evidence="1">Uncharacterized protein</fullName>
    </submittedName>
</protein>
<proteinExistence type="predicted"/>